<gene>
    <name evidence="1" type="ORF">S01H4_13502</name>
</gene>
<name>X1A5M7_9ZZZZ</name>
<sequence>MNEKELLDWLDFHYEPLYSGQREYDKIVQIIKLHFSDDWQQVKKDLGKFMKEQDEKNKI</sequence>
<evidence type="ECO:0000313" key="1">
    <source>
        <dbReference type="EMBL" id="GAG55501.1"/>
    </source>
</evidence>
<dbReference type="AlphaFoldDB" id="X1A5M7"/>
<organism evidence="1">
    <name type="scientific">marine sediment metagenome</name>
    <dbReference type="NCBI Taxonomy" id="412755"/>
    <lineage>
        <taxon>unclassified sequences</taxon>
        <taxon>metagenomes</taxon>
        <taxon>ecological metagenomes</taxon>
    </lineage>
</organism>
<proteinExistence type="predicted"/>
<accession>X1A5M7</accession>
<reference evidence="1" key="1">
    <citation type="journal article" date="2014" name="Front. Microbiol.">
        <title>High frequency of phylogenetically diverse reductive dehalogenase-homologous genes in deep subseafloor sedimentary metagenomes.</title>
        <authorList>
            <person name="Kawai M."/>
            <person name="Futagami T."/>
            <person name="Toyoda A."/>
            <person name="Takaki Y."/>
            <person name="Nishi S."/>
            <person name="Hori S."/>
            <person name="Arai W."/>
            <person name="Tsubouchi T."/>
            <person name="Morono Y."/>
            <person name="Uchiyama I."/>
            <person name="Ito T."/>
            <person name="Fujiyama A."/>
            <person name="Inagaki F."/>
            <person name="Takami H."/>
        </authorList>
    </citation>
    <scope>NUCLEOTIDE SEQUENCE</scope>
    <source>
        <strain evidence="1">Expedition CK06-06</strain>
    </source>
</reference>
<dbReference type="EMBL" id="BART01005947">
    <property type="protein sequence ID" value="GAG55501.1"/>
    <property type="molecule type" value="Genomic_DNA"/>
</dbReference>
<protein>
    <submittedName>
        <fullName evidence="1">Uncharacterized protein</fullName>
    </submittedName>
</protein>
<comment type="caution">
    <text evidence="1">The sequence shown here is derived from an EMBL/GenBank/DDBJ whole genome shotgun (WGS) entry which is preliminary data.</text>
</comment>